<feature type="compositionally biased region" description="Polar residues" evidence="5">
    <location>
        <begin position="353"/>
        <end position="363"/>
    </location>
</feature>
<keyword evidence="3 6" id="KW-1133">Transmembrane helix</keyword>
<organism evidence="7 8">
    <name type="scientific">Podospora didyma</name>
    <dbReference type="NCBI Taxonomy" id="330526"/>
    <lineage>
        <taxon>Eukaryota</taxon>
        <taxon>Fungi</taxon>
        <taxon>Dikarya</taxon>
        <taxon>Ascomycota</taxon>
        <taxon>Pezizomycotina</taxon>
        <taxon>Sordariomycetes</taxon>
        <taxon>Sordariomycetidae</taxon>
        <taxon>Sordariales</taxon>
        <taxon>Podosporaceae</taxon>
        <taxon>Podospora</taxon>
    </lineage>
</organism>
<feature type="compositionally biased region" description="Basic residues" evidence="5">
    <location>
        <begin position="716"/>
        <end position="726"/>
    </location>
</feature>
<dbReference type="AlphaFoldDB" id="A0AAE0NQF9"/>
<evidence type="ECO:0000313" key="7">
    <source>
        <dbReference type="EMBL" id="KAK3385827.1"/>
    </source>
</evidence>
<dbReference type="InterPro" id="IPR045863">
    <property type="entry name" value="CorA_TM1_TM2"/>
</dbReference>
<dbReference type="GO" id="GO:0015087">
    <property type="term" value="F:cobalt ion transmembrane transporter activity"/>
    <property type="evidence" value="ECO:0007669"/>
    <property type="project" value="TreeGrafter"/>
</dbReference>
<evidence type="ECO:0000256" key="6">
    <source>
        <dbReference type="SAM" id="Phobius"/>
    </source>
</evidence>
<dbReference type="GO" id="GO:0015095">
    <property type="term" value="F:magnesium ion transmembrane transporter activity"/>
    <property type="evidence" value="ECO:0007669"/>
    <property type="project" value="TreeGrafter"/>
</dbReference>
<dbReference type="EMBL" id="JAULSW010000004">
    <property type="protein sequence ID" value="KAK3385827.1"/>
    <property type="molecule type" value="Genomic_DNA"/>
</dbReference>
<dbReference type="PANTHER" id="PTHR46494:SF1">
    <property type="entry name" value="CORA FAMILY METAL ION TRANSPORTER (EUROFUNG)"/>
    <property type="match status" value="1"/>
</dbReference>
<feature type="region of interest" description="Disordered" evidence="5">
    <location>
        <begin position="350"/>
        <end position="387"/>
    </location>
</feature>
<feature type="region of interest" description="Disordered" evidence="5">
    <location>
        <begin position="710"/>
        <end position="738"/>
    </location>
</feature>
<dbReference type="SUPFAM" id="SSF144083">
    <property type="entry name" value="Magnesium transport protein CorA, transmembrane region"/>
    <property type="match status" value="1"/>
</dbReference>
<reference evidence="7" key="2">
    <citation type="submission" date="2023-06" db="EMBL/GenBank/DDBJ databases">
        <authorList>
            <consortium name="Lawrence Berkeley National Laboratory"/>
            <person name="Haridas S."/>
            <person name="Hensen N."/>
            <person name="Bonometti L."/>
            <person name="Westerberg I."/>
            <person name="Brannstrom I.O."/>
            <person name="Guillou S."/>
            <person name="Cros-Aarteil S."/>
            <person name="Calhoun S."/>
            <person name="Kuo A."/>
            <person name="Mondo S."/>
            <person name="Pangilinan J."/>
            <person name="Riley R."/>
            <person name="LaButti K."/>
            <person name="Andreopoulos B."/>
            <person name="Lipzen A."/>
            <person name="Chen C."/>
            <person name="Yanf M."/>
            <person name="Daum C."/>
            <person name="Ng V."/>
            <person name="Clum A."/>
            <person name="Steindorff A."/>
            <person name="Ohm R."/>
            <person name="Martin F."/>
            <person name="Silar P."/>
            <person name="Natvig D."/>
            <person name="Lalanne C."/>
            <person name="Gautier V."/>
            <person name="Ament-velasquez S.L."/>
            <person name="Kruys A."/>
            <person name="Hutchinson M.I."/>
            <person name="Powell A.J."/>
            <person name="Barry K."/>
            <person name="Miller A.N."/>
            <person name="Grigoriev I.V."/>
            <person name="Debuchy R."/>
            <person name="Gladieux P."/>
            <person name="Thoren M.H."/>
            <person name="Johannesson H."/>
        </authorList>
    </citation>
    <scope>NUCLEOTIDE SEQUENCE</scope>
    <source>
        <strain evidence="7">CBS 232.78</strain>
    </source>
</reference>
<evidence type="ECO:0000256" key="5">
    <source>
        <dbReference type="SAM" id="MobiDB-lite"/>
    </source>
</evidence>
<dbReference type="GO" id="GO:0005886">
    <property type="term" value="C:plasma membrane"/>
    <property type="evidence" value="ECO:0007669"/>
    <property type="project" value="UniProtKB-SubCell"/>
</dbReference>
<gene>
    <name evidence="7" type="ORF">B0H63DRAFT_394118</name>
</gene>
<dbReference type="PANTHER" id="PTHR46494">
    <property type="entry name" value="CORA FAMILY METAL ION TRANSPORTER (EUROFUNG)"/>
    <property type="match status" value="1"/>
</dbReference>
<dbReference type="Gene3D" id="1.20.58.340">
    <property type="entry name" value="Magnesium transport protein CorA, transmembrane region"/>
    <property type="match status" value="1"/>
</dbReference>
<evidence type="ECO:0000313" key="8">
    <source>
        <dbReference type="Proteomes" id="UP001285441"/>
    </source>
</evidence>
<comment type="subcellular location">
    <subcellularLocation>
        <location evidence="1">Cell membrane</location>
        <topology evidence="1">Multi-pass membrane protein</topology>
    </subcellularLocation>
</comment>
<proteinExistence type="predicted"/>
<comment type="caution">
    <text evidence="7">The sequence shown here is derived from an EMBL/GenBank/DDBJ whole genome shotgun (WGS) entry which is preliminary data.</text>
</comment>
<reference evidence="7" key="1">
    <citation type="journal article" date="2023" name="Mol. Phylogenet. Evol.">
        <title>Genome-scale phylogeny and comparative genomics of the fungal order Sordariales.</title>
        <authorList>
            <person name="Hensen N."/>
            <person name="Bonometti L."/>
            <person name="Westerberg I."/>
            <person name="Brannstrom I.O."/>
            <person name="Guillou S."/>
            <person name="Cros-Aarteil S."/>
            <person name="Calhoun S."/>
            <person name="Haridas S."/>
            <person name="Kuo A."/>
            <person name="Mondo S."/>
            <person name="Pangilinan J."/>
            <person name="Riley R."/>
            <person name="LaButti K."/>
            <person name="Andreopoulos B."/>
            <person name="Lipzen A."/>
            <person name="Chen C."/>
            <person name="Yan M."/>
            <person name="Daum C."/>
            <person name="Ng V."/>
            <person name="Clum A."/>
            <person name="Steindorff A."/>
            <person name="Ohm R.A."/>
            <person name="Martin F."/>
            <person name="Silar P."/>
            <person name="Natvig D.O."/>
            <person name="Lalanne C."/>
            <person name="Gautier V."/>
            <person name="Ament-Velasquez S.L."/>
            <person name="Kruys A."/>
            <person name="Hutchinson M.I."/>
            <person name="Powell A.J."/>
            <person name="Barry K."/>
            <person name="Miller A.N."/>
            <person name="Grigoriev I.V."/>
            <person name="Debuchy R."/>
            <person name="Gladieux P."/>
            <person name="Hiltunen Thoren M."/>
            <person name="Johannesson H."/>
        </authorList>
    </citation>
    <scope>NUCLEOTIDE SEQUENCE</scope>
    <source>
        <strain evidence="7">CBS 232.78</strain>
    </source>
</reference>
<dbReference type="InterPro" id="IPR002523">
    <property type="entry name" value="MgTranspt_CorA/ZnTranspt_ZntB"/>
</dbReference>
<feature type="region of interest" description="Disordered" evidence="5">
    <location>
        <begin position="1"/>
        <end position="22"/>
    </location>
</feature>
<sequence>MHKLEVDVVTDSPSTEKPERDSSIVRKDLPRLTYVVESQYVGDRALGGAHAAKLTTVPSSTKTKHQPLFRWLHCTRQFMDFDDFSVTRIPDFTNAEQKDIRDLLSKVRLKCVKTVQTSMGKTVRHMEPACIQQILQSDGTTKTQTFARRTVTWVCLPYFSLEKYSGLLSAAENPSAFPIETLLQAKLSRALRERDMRQAVCQDGNTPPGLCFHIAQIWCLVVDNSFLLTYSRMTEEALRGETINVTTISQELSATKPQGNIAVSYNGNVVWSIPLENCHSWLDFLSHFRDFWPGRMLFFHHKRPVTVEDWPRIWNTARHVSEIIMLELRIGASPELPPAGVLKALWNSKPAHSENTTGQNTPSPERPPDSPRMKGKSTQTEPNMAPGSSRLSIFSCLAGVTGASIDAINTKALTEHLQEVEDYLTTSTSFSDRRAYRDCPEATRAEIYALLEKKGALLSGQANPEPAEQKEYETQLGFFNAAELMFNFFFPVGAEVPTGETTERHRHARRDYTSNIPLGRNIRSYLKPLCVRVLTFNDIFAHVQKADQSKITVPKELIEGWIHFLMGFIYMPTDPIKTDRLIDDAKTLINAGMAVMIYALSDKSLLDCSVLMPLELLSLTSLRLLRDATVGMPDITSCYSSSLGIIEAGIVSKPSDRSLEYRIGLLVEEISVIQRTLEMQFSVFESLMAYAQNATQDSTRLDIQQQVTMTRERSHPRQHSAHHHYHPPPVYQSPIYSNDRGGDSYRDRDYIDGGNPTYVEGDISSSSLDYFKVAPTDPGGYRVLLVDECLQFLSGRVRDFQGFRSQAFQLEKVNRNKIDTTKDRHDNAVYAFTIVTVIFLPLSAVASIFGMNTRDVRDMELDQWAYWAAAVPVTAVVIFLGLLWTGELATVGRWIQSFGGGGGANTTTRGGYQVIPSEIGLGYDEAGYVRAAGPPLPLPPPPPVVTRVITSGELRRRSRLSAASGAYR</sequence>
<feature type="transmembrane region" description="Helical" evidence="6">
    <location>
        <begin position="828"/>
        <end position="852"/>
    </location>
</feature>
<evidence type="ECO:0000256" key="3">
    <source>
        <dbReference type="ARBA" id="ARBA00022989"/>
    </source>
</evidence>
<feature type="transmembrane region" description="Helical" evidence="6">
    <location>
        <begin position="864"/>
        <end position="884"/>
    </location>
</feature>
<keyword evidence="4 6" id="KW-0472">Membrane</keyword>
<dbReference type="Pfam" id="PF01544">
    <property type="entry name" value="CorA"/>
    <property type="match status" value="1"/>
</dbReference>
<evidence type="ECO:0000256" key="4">
    <source>
        <dbReference type="ARBA" id="ARBA00023136"/>
    </source>
</evidence>
<evidence type="ECO:0000256" key="1">
    <source>
        <dbReference type="ARBA" id="ARBA00004651"/>
    </source>
</evidence>
<keyword evidence="8" id="KW-1185">Reference proteome</keyword>
<accession>A0AAE0NQF9</accession>
<dbReference type="GO" id="GO:0000287">
    <property type="term" value="F:magnesium ion binding"/>
    <property type="evidence" value="ECO:0007669"/>
    <property type="project" value="TreeGrafter"/>
</dbReference>
<evidence type="ECO:0000256" key="2">
    <source>
        <dbReference type="ARBA" id="ARBA00022692"/>
    </source>
</evidence>
<name>A0AAE0NQF9_9PEZI</name>
<keyword evidence="2 6" id="KW-0812">Transmembrane</keyword>
<dbReference type="GO" id="GO:0050897">
    <property type="term" value="F:cobalt ion binding"/>
    <property type="evidence" value="ECO:0007669"/>
    <property type="project" value="TreeGrafter"/>
</dbReference>
<dbReference type="Proteomes" id="UP001285441">
    <property type="component" value="Unassembled WGS sequence"/>
</dbReference>
<protein>
    <submittedName>
        <fullName evidence="7">Uncharacterized protein</fullName>
    </submittedName>
</protein>